<dbReference type="PANTHER" id="PTHR30329">
    <property type="entry name" value="STATOR ELEMENT OF FLAGELLAR MOTOR COMPLEX"/>
    <property type="match status" value="1"/>
</dbReference>
<proteinExistence type="predicted"/>
<evidence type="ECO:0000256" key="5">
    <source>
        <dbReference type="PROSITE-ProRule" id="PRU00473"/>
    </source>
</evidence>
<dbReference type="PANTHER" id="PTHR30329:SF21">
    <property type="entry name" value="LIPOPROTEIN YIAD-RELATED"/>
    <property type="match status" value="1"/>
</dbReference>
<dbReference type="InterPro" id="IPR006664">
    <property type="entry name" value="OMP_bac"/>
</dbReference>
<accession>A0A241PXX8</accession>
<evidence type="ECO:0000313" key="8">
    <source>
        <dbReference type="Proteomes" id="UP000197157"/>
    </source>
</evidence>
<dbReference type="InterPro" id="IPR006665">
    <property type="entry name" value="OmpA-like"/>
</dbReference>
<dbReference type="GO" id="GO:0009279">
    <property type="term" value="C:cell outer membrane"/>
    <property type="evidence" value="ECO:0007669"/>
    <property type="project" value="UniProtKB-SubCell"/>
</dbReference>
<dbReference type="InterPro" id="IPR037873">
    <property type="entry name" value="BamE-like"/>
</dbReference>
<dbReference type="SUPFAM" id="SSF103088">
    <property type="entry name" value="OmpA-like"/>
    <property type="match status" value="1"/>
</dbReference>
<dbReference type="InterPro" id="IPR007450">
    <property type="entry name" value="BamE_dom"/>
</dbReference>
<dbReference type="Gene3D" id="3.30.1330.60">
    <property type="entry name" value="OmpA-like domain"/>
    <property type="match status" value="1"/>
</dbReference>
<feature type="domain" description="OmpA-like" evidence="6">
    <location>
        <begin position="144"/>
        <end position="271"/>
    </location>
</feature>
<dbReference type="CDD" id="cd07185">
    <property type="entry name" value="OmpA_C-like"/>
    <property type="match status" value="1"/>
</dbReference>
<dbReference type="InterPro" id="IPR036737">
    <property type="entry name" value="OmpA-like_sf"/>
</dbReference>
<evidence type="ECO:0000259" key="6">
    <source>
        <dbReference type="PROSITE" id="PS51123"/>
    </source>
</evidence>
<evidence type="ECO:0000313" key="7">
    <source>
        <dbReference type="EMBL" id="ASG19327.1"/>
    </source>
</evidence>
<sequence length="275" mass="31144">MKLCPAKLLLLVAAVTLSGCHQNPSHPKRDGSIKEAVWPAPEKARLGTEQGVFPTSESIALLNKGMAKDQVYLLIGRPHFNEGLFFVREWDYLLHFRSAGSGTNGVTTCQLKIIFNSDKLVSGIYWRAVDTRDALCPPVPEKQKKWHGYIFNADIFFGLNQYQLDTFNPDVRQRLDKIISGIRETGEYESITVYGYTDWQGDRRYNMKLSALRAKSVADFLIENGFSERKVFFKGMGETIPETGCPRLSHEELTECLLPDRKVIIVVNPINKNSQ</sequence>
<evidence type="ECO:0000256" key="4">
    <source>
        <dbReference type="ARBA" id="ARBA00023237"/>
    </source>
</evidence>
<keyword evidence="3 5" id="KW-0472">Membrane</keyword>
<evidence type="ECO:0000256" key="2">
    <source>
        <dbReference type="ARBA" id="ARBA00022729"/>
    </source>
</evidence>
<organism evidence="7 8">
    <name type="scientific">Salmonella enterica subsp. enterica serovar Macclesfield str. S-1643</name>
    <dbReference type="NCBI Taxonomy" id="1242107"/>
    <lineage>
        <taxon>Bacteria</taxon>
        <taxon>Pseudomonadati</taxon>
        <taxon>Pseudomonadota</taxon>
        <taxon>Gammaproteobacteria</taxon>
        <taxon>Enterobacterales</taxon>
        <taxon>Enterobacteriaceae</taxon>
        <taxon>Salmonella</taxon>
    </lineage>
</organism>
<evidence type="ECO:0000256" key="1">
    <source>
        <dbReference type="ARBA" id="ARBA00004442"/>
    </source>
</evidence>
<reference evidence="7 8" key="1">
    <citation type="submission" date="2017-06" db="EMBL/GenBank/DDBJ databases">
        <title>Salmonella reference genomes for public health.</title>
        <authorList>
            <person name="Robertson J."/>
            <person name="Yoshida C."/>
            <person name="Gurnik S."/>
            <person name="Nash J."/>
        </authorList>
    </citation>
    <scope>NUCLEOTIDE SEQUENCE [LARGE SCALE GENOMIC DNA]</scope>
    <source>
        <strain evidence="7 8">S-1643</strain>
        <plasmid evidence="8">Plasmid unnamed1</plasmid>
    </source>
</reference>
<dbReference type="PROSITE" id="PS51123">
    <property type="entry name" value="OMPA_2"/>
    <property type="match status" value="1"/>
</dbReference>
<dbReference type="PRINTS" id="PR01021">
    <property type="entry name" value="OMPADOMAIN"/>
</dbReference>
<protein>
    <recommendedName>
        <fullName evidence="6">OmpA-like domain-containing protein</fullName>
    </recommendedName>
</protein>
<dbReference type="Pfam" id="PF00691">
    <property type="entry name" value="OmpA"/>
    <property type="match status" value="1"/>
</dbReference>
<dbReference type="InterPro" id="IPR050330">
    <property type="entry name" value="Bact_OuterMem_StrucFunc"/>
</dbReference>
<geneLocation type="plasmid" evidence="7">
    <name>unnamed1</name>
</geneLocation>
<gene>
    <name evidence="7" type="ORF">LFZ25_25515</name>
</gene>
<dbReference type="EMBL" id="CP022118">
    <property type="protein sequence ID" value="ASG19327.1"/>
    <property type="molecule type" value="Genomic_DNA"/>
</dbReference>
<dbReference type="Proteomes" id="UP000197157">
    <property type="component" value="Plasmid unnamed1"/>
</dbReference>
<keyword evidence="7" id="KW-0614">Plasmid</keyword>
<dbReference type="Pfam" id="PF04355">
    <property type="entry name" value="BamE"/>
    <property type="match status" value="1"/>
</dbReference>
<keyword evidence="2" id="KW-0732">Signal</keyword>
<comment type="subcellular location">
    <subcellularLocation>
        <location evidence="1">Cell outer membrane</location>
    </subcellularLocation>
</comment>
<dbReference type="Gene3D" id="3.30.1450.10">
    <property type="match status" value="1"/>
</dbReference>
<keyword evidence="4" id="KW-0998">Cell outer membrane</keyword>
<dbReference type="PROSITE" id="PS51257">
    <property type="entry name" value="PROKAR_LIPOPROTEIN"/>
    <property type="match status" value="1"/>
</dbReference>
<evidence type="ECO:0000256" key="3">
    <source>
        <dbReference type="ARBA" id="ARBA00023136"/>
    </source>
</evidence>
<name>A0A241PXX8_SALET</name>
<dbReference type="AlphaFoldDB" id="A0A241PXX8"/>